<dbReference type="Gramene" id="AET7Gv20210400.24">
    <property type="protein sequence ID" value="AET7Gv20210400.24"/>
    <property type="gene ID" value="AET7Gv20210400"/>
</dbReference>
<feature type="domain" description="DJ-1/PfpI" evidence="1">
    <location>
        <begin position="40"/>
        <end position="136"/>
    </location>
</feature>
<dbReference type="InterPro" id="IPR002818">
    <property type="entry name" value="DJ-1/PfpI"/>
</dbReference>
<dbReference type="PANTHER" id="PTHR48094">
    <property type="entry name" value="PROTEIN/NUCLEIC ACID DEGLYCASE DJ-1-RELATED"/>
    <property type="match status" value="1"/>
</dbReference>
<reference evidence="2" key="3">
    <citation type="journal article" date="2017" name="Nature">
        <title>Genome sequence of the progenitor of the wheat D genome Aegilops tauschii.</title>
        <authorList>
            <person name="Luo M.C."/>
            <person name="Gu Y.Q."/>
            <person name="Puiu D."/>
            <person name="Wang H."/>
            <person name="Twardziok S.O."/>
            <person name="Deal K.R."/>
            <person name="Huo N."/>
            <person name="Zhu T."/>
            <person name="Wang L."/>
            <person name="Wang Y."/>
            <person name="McGuire P.E."/>
            <person name="Liu S."/>
            <person name="Long H."/>
            <person name="Ramasamy R.K."/>
            <person name="Rodriguez J.C."/>
            <person name="Van S.L."/>
            <person name="Yuan L."/>
            <person name="Wang Z."/>
            <person name="Xia Z."/>
            <person name="Xiao L."/>
            <person name="Anderson O.D."/>
            <person name="Ouyang S."/>
            <person name="Liang Y."/>
            <person name="Zimin A.V."/>
            <person name="Pertea G."/>
            <person name="Qi P."/>
            <person name="Bennetzen J.L."/>
            <person name="Dai X."/>
            <person name="Dawson M.W."/>
            <person name="Muller H.G."/>
            <person name="Kugler K."/>
            <person name="Rivarola-Duarte L."/>
            <person name="Spannagl M."/>
            <person name="Mayer K.F.X."/>
            <person name="Lu F.H."/>
            <person name="Bevan M.W."/>
            <person name="Leroy P."/>
            <person name="Li P."/>
            <person name="You F.M."/>
            <person name="Sun Q."/>
            <person name="Liu Z."/>
            <person name="Lyons E."/>
            <person name="Wicker T."/>
            <person name="Salzberg S.L."/>
            <person name="Devos K.M."/>
            <person name="Dvorak J."/>
        </authorList>
    </citation>
    <scope>NUCLEOTIDE SEQUENCE [LARGE SCALE GENOMIC DNA]</scope>
    <source>
        <strain evidence="2">cv. AL8/78</strain>
    </source>
</reference>
<reference evidence="2" key="4">
    <citation type="submission" date="2019-03" db="UniProtKB">
        <authorList>
            <consortium name="EnsemblPlants"/>
        </authorList>
    </citation>
    <scope>IDENTIFICATION</scope>
</reference>
<proteinExistence type="predicted"/>
<organism evidence="2 3">
    <name type="scientific">Aegilops tauschii subsp. strangulata</name>
    <name type="common">Goatgrass</name>
    <dbReference type="NCBI Taxonomy" id="200361"/>
    <lineage>
        <taxon>Eukaryota</taxon>
        <taxon>Viridiplantae</taxon>
        <taxon>Streptophyta</taxon>
        <taxon>Embryophyta</taxon>
        <taxon>Tracheophyta</taxon>
        <taxon>Spermatophyta</taxon>
        <taxon>Magnoliopsida</taxon>
        <taxon>Liliopsida</taxon>
        <taxon>Poales</taxon>
        <taxon>Poaceae</taxon>
        <taxon>BOP clade</taxon>
        <taxon>Pooideae</taxon>
        <taxon>Triticodae</taxon>
        <taxon>Triticeae</taxon>
        <taxon>Triticinae</taxon>
        <taxon>Aegilops</taxon>
    </lineage>
</organism>
<reference evidence="3" key="2">
    <citation type="journal article" date="2017" name="Nat. Plants">
        <title>The Aegilops tauschii genome reveals multiple impacts of transposons.</title>
        <authorList>
            <person name="Zhao G."/>
            <person name="Zou C."/>
            <person name="Li K."/>
            <person name="Wang K."/>
            <person name="Li T."/>
            <person name="Gao L."/>
            <person name="Zhang X."/>
            <person name="Wang H."/>
            <person name="Yang Z."/>
            <person name="Liu X."/>
            <person name="Jiang W."/>
            <person name="Mao L."/>
            <person name="Kong X."/>
            <person name="Jiao Y."/>
            <person name="Jia J."/>
        </authorList>
    </citation>
    <scope>NUCLEOTIDE SEQUENCE [LARGE SCALE GENOMIC DNA]</scope>
    <source>
        <strain evidence="3">cv. AL8/78</strain>
    </source>
</reference>
<dbReference type="InterPro" id="IPR029062">
    <property type="entry name" value="Class_I_gatase-like"/>
</dbReference>
<sequence length="161" mass="17409">CSKVNMCAFACCAVLLLAKLICFCFLCPVFFFCNVLSLDIVQGGPAGAERLHRSTTLKKLLKEQKQAGRMYGGISYSPLILQKQGLLEDKTVTAHPSIVSQLTCQVIDSSKVVIDGNLITGKGLGTVMDFSLAIVRKFFGHGRAKGVANGMVFDYPKSRNA</sequence>
<name>A0A453QKK1_AEGTS</name>
<keyword evidence="3" id="KW-1185">Reference proteome</keyword>
<dbReference type="InterPro" id="IPR050325">
    <property type="entry name" value="Prot/Nucl_acid_deglycase"/>
</dbReference>
<evidence type="ECO:0000313" key="3">
    <source>
        <dbReference type="Proteomes" id="UP000015105"/>
    </source>
</evidence>
<dbReference type="AlphaFoldDB" id="A0A453QKK1"/>
<dbReference type="Proteomes" id="UP000015105">
    <property type="component" value="Chromosome 7D"/>
</dbReference>
<dbReference type="GO" id="GO:0005737">
    <property type="term" value="C:cytoplasm"/>
    <property type="evidence" value="ECO:0007669"/>
    <property type="project" value="TreeGrafter"/>
</dbReference>
<reference evidence="2" key="5">
    <citation type="journal article" date="2021" name="G3 (Bethesda)">
        <title>Aegilops tauschii genome assembly Aet v5.0 features greater sequence contiguity and improved annotation.</title>
        <authorList>
            <person name="Wang L."/>
            <person name="Zhu T."/>
            <person name="Rodriguez J.C."/>
            <person name="Deal K.R."/>
            <person name="Dubcovsky J."/>
            <person name="McGuire P.E."/>
            <person name="Lux T."/>
            <person name="Spannagl M."/>
            <person name="Mayer K.F.X."/>
            <person name="Baldrich P."/>
            <person name="Meyers B.C."/>
            <person name="Huo N."/>
            <person name="Gu Y.Q."/>
            <person name="Zhou H."/>
            <person name="Devos K.M."/>
            <person name="Bennetzen J.L."/>
            <person name="Unver T."/>
            <person name="Budak H."/>
            <person name="Gulick P.J."/>
            <person name="Galiba G."/>
            <person name="Kalapos B."/>
            <person name="Nelson D.R."/>
            <person name="Li P."/>
            <person name="You F.M."/>
            <person name="Luo M.C."/>
            <person name="Dvorak J."/>
        </authorList>
    </citation>
    <scope>NUCLEOTIDE SEQUENCE [LARGE SCALE GENOMIC DNA]</scope>
    <source>
        <strain evidence="2">cv. AL8/78</strain>
    </source>
</reference>
<evidence type="ECO:0000313" key="2">
    <source>
        <dbReference type="EnsemblPlants" id="AET7Gv20210400.24"/>
    </source>
</evidence>
<protein>
    <recommendedName>
        <fullName evidence="1">DJ-1/PfpI domain-containing protein</fullName>
    </recommendedName>
</protein>
<evidence type="ECO:0000259" key="1">
    <source>
        <dbReference type="Pfam" id="PF01965"/>
    </source>
</evidence>
<dbReference type="SUPFAM" id="SSF52317">
    <property type="entry name" value="Class I glutamine amidotransferase-like"/>
    <property type="match status" value="1"/>
</dbReference>
<dbReference type="Gene3D" id="3.40.50.880">
    <property type="match status" value="1"/>
</dbReference>
<reference evidence="3" key="1">
    <citation type="journal article" date="2014" name="Science">
        <title>Ancient hybridizations among the ancestral genomes of bread wheat.</title>
        <authorList>
            <consortium name="International Wheat Genome Sequencing Consortium,"/>
            <person name="Marcussen T."/>
            <person name="Sandve S.R."/>
            <person name="Heier L."/>
            <person name="Spannagl M."/>
            <person name="Pfeifer M."/>
            <person name="Jakobsen K.S."/>
            <person name="Wulff B.B."/>
            <person name="Steuernagel B."/>
            <person name="Mayer K.F."/>
            <person name="Olsen O.A."/>
        </authorList>
    </citation>
    <scope>NUCLEOTIDE SEQUENCE [LARGE SCALE GENOMIC DNA]</scope>
    <source>
        <strain evidence="3">cv. AL8/78</strain>
    </source>
</reference>
<dbReference type="EnsemblPlants" id="AET7Gv20210400.24">
    <property type="protein sequence ID" value="AET7Gv20210400.24"/>
    <property type="gene ID" value="AET7Gv20210400"/>
</dbReference>
<dbReference type="PANTHER" id="PTHR48094:SF7">
    <property type="entry name" value="PROTEIN DJ-1 HOMOLOG C"/>
    <property type="match status" value="1"/>
</dbReference>
<dbReference type="GO" id="GO:1903189">
    <property type="term" value="P:glyoxal metabolic process"/>
    <property type="evidence" value="ECO:0007669"/>
    <property type="project" value="TreeGrafter"/>
</dbReference>
<dbReference type="Pfam" id="PF01965">
    <property type="entry name" value="DJ-1_PfpI"/>
    <property type="match status" value="1"/>
</dbReference>
<accession>A0A453QKK1</accession>